<organism evidence="7 8">
    <name type="scientific">Flaviflagellibacter deserti</name>
    <dbReference type="NCBI Taxonomy" id="2267266"/>
    <lineage>
        <taxon>Bacteria</taxon>
        <taxon>Pseudomonadati</taxon>
        <taxon>Pseudomonadota</taxon>
        <taxon>Alphaproteobacteria</taxon>
        <taxon>Hyphomicrobiales</taxon>
        <taxon>Flaviflagellibacter</taxon>
    </lineage>
</organism>
<gene>
    <name evidence="7" type="ORF">ACFPFW_10405</name>
</gene>
<evidence type="ECO:0000313" key="8">
    <source>
        <dbReference type="Proteomes" id="UP001595796"/>
    </source>
</evidence>
<accession>A0ABV9Z1P2</accession>
<dbReference type="Pfam" id="PF07886">
    <property type="entry name" value="BA14K"/>
    <property type="match status" value="1"/>
</dbReference>
<name>A0ABV9Z1P2_9HYPH</name>
<evidence type="ECO:0000256" key="3">
    <source>
        <dbReference type="ARBA" id="ARBA00020552"/>
    </source>
</evidence>
<comment type="subcellular location">
    <subcellularLocation>
        <location evidence="1">Membrane</location>
        <topology evidence="1">Single-pass membrane protein</topology>
    </subcellularLocation>
</comment>
<keyword evidence="4" id="KW-0472">Membrane</keyword>
<evidence type="ECO:0000256" key="5">
    <source>
        <dbReference type="ARBA" id="ARBA00022734"/>
    </source>
</evidence>
<keyword evidence="8" id="KW-1185">Reference proteome</keyword>
<comment type="similarity">
    <text evidence="2">Belongs to the BA14k family.</text>
</comment>
<protein>
    <recommendedName>
        <fullName evidence="3">Lectin-like protein BA14k</fullName>
    </recommendedName>
</protein>
<dbReference type="EMBL" id="JBHSJF010000006">
    <property type="protein sequence ID" value="MFC5068422.1"/>
    <property type="molecule type" value="Genomic_DNA"/>
</dbReference>
<evidence type="ECO:0000256" key="1">
    <source>
        <dbReference type="ARBA" id="ARBA00004167"/>
    </source>
</evidence>
<sequence>MVGLALCAGGTAGAQEVSLNHLDCRYDDTARSLKCPDILVGRASAAIPAPAPAAPASAEGSPAQGSAEWNAACAAKYKSFDAATGMYKSFSGQMRPCV</sequence>
<comment type="caution">
    <text evidence="7">The sequence shown here is derived from an EMBL/GenBank/DDBJ whole genome shotgun (WGS) entry which is preliminary data.</text>
</comment>
<comment type="function">
    <text evidence="6">Has immunoglobulin-binding and hemagglutination properties, and can bind to mannose. Essential for virulence. May be involved in LPS biosynthesis or polysaccharide transport.</text>
</comment>
<dbReference type="Proteomes" id="UP001595796">
    <property type="component" value="Unassembled WGS sequence"/>
</dbReference>
<evidence type="ECO:0000256" key="6">
    <source>
        <dbReference type="ARBA" id="ARBA00025321"/>
    </source>
</evidence>
<dbReference type="RefSeq" id="WP_379771461.1">
    <property type="nucleotide sequence ID" value="NZ_JBHSJF010000006.1"/>
</dbReference>
<evidence type="ECO:0000256" key="4">
    <source>
        <dbReference type="ARBA" id="ARBA00022475"/>
    </source>
</evidence>
<dbReference type="InterPro" id="IPR012413">
    <property type="entry name" value="BA14K"/>
</dbReference>
<evidence type="ECO:0000256" key="2">
    <source>
        <dbReference type="ARBA" id="ARBA00010270"/>
    </source>
</evidence>
<keyword evidence="5" id="KW-0430">Lectin</keyword>
<reference evidence="8" key="1">
    <citation type="journal article" date="2019" name="Int. J. Syst. Evol. Microbiol.">
        <title>The Global Catalogue of Microorganisms (GCM) 10K type strain sequencing project: providing services to taxonomists for standard genome sequencing and annotation.</title>
        <authorList>
            <consortium name="The Broad Institute Genomics Platform"/>
            <consortium name="The Broad Institute Genome Sequencing Center for Infectious Disease"/>
            <person name="Wu L."/>
            <person name="Ma J."/>
        </authorList>
    </citation>
    <scope>NUCLEOTIDE SEQUENCE [LARGE SCALE GENOMIC DNA]</scope>
    <source>
        <strain evidence="8">CGMCC 1.16444</strain>
    </source>
</reference>
<keyword evidence="4" id="KW-1003">Cell membrane</keyword>
<proteinExistence type="inferred from homology"/>
<evidence type="ECO:0000313" key="7">
    <source>
        <dbReference type="EMBL" id="MFC5068422.1"/>
    </source>
</evidence>